<evidence type="ECO:0000313" key="2">
    <source>
        <dbReference type="EMBL" id="OTF94012.1"/>
    </source>
</evidence>
<dbReference type="Proteomes" id="UP000215914">
    <property type="component" value="Chromosome 15"/>
</dbReference>
<protein>
    <submittedName>
        <fullName evidence="2">Uncharacterized protein</fullName>
    </submittedName>
</protein>
<feature type="transmembrane region" description="Helical" evidence="1">
    <location>
        <begin position="42"/>
        <end position="60"/>
    </location>
</feature>
<keyword evidence="1" id="KW-0472">Membrane</keyword>
<keyword evidence="1" id="KW-1133">Transmembrane helix</keyword>
<organism evidence="2 3">
    <name type="scientific">Helianthus annuus</name>
    <name type="common">Common sunflower</name>
    <dbReference type="NCBI Taxonomy" id="4232"/>
    <lineage>
        <taxon>Eukaryota</taxon>
        <taxon>Viridiplantae</taxon>
        <taxon>Streptophyta</taxon>
        <taxon>Embryophyta</taxon>
        <taxon>Tracheophyta</taxon>
        <taxon>Spermatophyta</taxon>
        <taxon>Magnoliopsida</taxon>
        <taxon>eudicotyledons</taxon>
        <taxon>Gunneridae</taxon>
        <taxon>Pentapetalae</taxon>
        <taxon>asterids</taxon>
        <taxon>campanulids</taxon>
        <taxon>Asterales</taxon>
        <taxon>Asteraceae</taxon>
        <taxon>Asteroideae</taxon>
        <taxon>Heliantheae alliance</taxon>
        <taxon>Heliantheae</taxon>
        <taxon>Helianthus</taxon>
    </lineage>
</organism>
<gene>
    <name evidence="2" type="ORF">HannXRQ_Chr15g0467491</name>
</gene>
<reference evidence="3" key="1">
    <citation type="journal article" date="2017" name="Nature">
        <title>The sunflower genome provides insights into oil metabolism, flowering and Asterid evolution.</title>
        <authorList>
            <person name="Badouin H."/>
            <person name="Gouzy J."/>
            <person name="Grassa C.J."/>
            <person name="Murat F."/>
            <person name="Staton S.E."/>
            <person name="Cottret L."/>
            <person name="Lelandais-Briere C."/>
            <person name="Owens G.L."/>
            <person name="Carrere S."/>
            <person name="Mayjonade B."/>
            <person name="Legrand L."/>
            <person name="Gill N."/>
            <person name="Kane N.C."/>
            <person name="Bowers J.E."/>
            <person name="Hubner S."/>
            <person name="Bellec A."/>
            <person name="Berard A."/>
            <person name="Berges H."/>
            <person name="Blanchet N."/>
            <person name="Boniface M.C."/>
            <person name="Brunel D."/>
            <person name="Catrice O."/>
            <person name="Chaidir N."/>
            <person name="Claudel C."/>
            <person name="Donnadieu C."/>
            <person name="Faraut T."/>
            <person name="Fievet G."/>
            <person name="Helmstetter N."/>
            <person name="King M."/>
            <person name="Knapp S.J."/>
            <person name="Lai Z."/>
            <person name="Le Paslier M.C."/>
            <person name="Lippi Y."/>
            <person name="Lorenzon L."/>
            <person name="Mandel J.R."/>
            <person name="Marage G."/>
            <person name="Marchand G."/>
            <person name="Marquand E."/>
            <person name="Bret-Mestries E."/>
            <person name="Morien E."/>
            <person name="Nambeesan S."/>
            <person name="Nguyen T."/>
            <person name="Pegot-Espagnet P."/>
            <person name="Pouilly N."/>
            <person name="Raftis F."/>
            <person name="Sallet E."/>
            <person name="Schiex T."/>
            <person name="Thomas J."/>
            <person name="Vandecasteele C."/>
            <person name="Vares D."/>
            <person name="Vear F."/>
            <person name="Vautrin S."/>
            <person name="Crespi M."/>
            <person name="Mangin B."/>
            <person name="Burke J.M."/>
            <person name="Salse J."/>
            <person name="Munos S."/>
            <person name="Vincourt P."/>
            <person name="Rieseberg L.H."/>
            <person name="Langlade N.B."/>
        </authorList>
    </citation>
    <scope>NUCLEOTIDE SEQUENCE [LARGE SCALE GENOMIC DNA]</scope>
    <source>
        <strain evidence="3">cv. SF193</strain>
    </source>
</reference>
<dbReference type="InParanoid" id="A0A251S613"/>
<keyword evidence="3" id="KW-1185">Reference proteome</keyword>
<dbReference type="EMBL" id="CM007904">
    <property type="protein sequence ID" value="OTF94012.1"/>
    <property type="molecule type" value="Genomic_DNA"/>
</dbReference>
<proteinExistence type="predicted"/>
<sequence>MATPVATVAPQSGLNDDDNLFSDLSCDEFICMTLNRMLMLHWRGMYGYCFIWVFVASCTLRT</sequence>
<dbReference type="AlphaFoldDB" id="A0A251S613"/>
<evidence type="ECO:0000313" key="3">
    <source>
        <dbReference type="Proteomes" id="UP000215914"/>
    </source>
</evidence>
<name>A0A251S613_HELAN</name>
<evidence type="ECO:0000256" key="1">
    <source>
        <dbReference type="SAM" id="Phobius"/>
    </source>
</evidence>
<accession>A0A251S613</accession>
<keyword evidence="1" id="KW-0812">Transmembrane</keyword>